<dbReference type="OrthoDB" id="1889062at2"/>
<organism evidence="1 2">
    <name type="scientific">Clostridium magnum DSM 2767</name>
    <dbReference type="NCBI Taxonomy" id="1121326"/>
    <lineage>
        <taxon>Bacteria</taxon>
        <taxon>Bacillati</taxon>
        <taxon>Bacillota</taxon>
        <taxon>Clostridia</taxon>
        <taxon>Eubacteriales</taxon>
        <taxon>Clostridiaceae</taxon>
        <taxon>Clostridium</taxon>
    </lineage>
</organism>
<dbReference type="EMBL" id="LWAE01000001">
    <property type="protein sequence ID" value="KZL94198.1"/>
    <property type="molecule type" value="Genomic_DNA"/>
</dbReference>
<proteinExistence type="predicted"/>
<keyword evidence="2" id="KW-1185">Reference proteome</keyword>
<comment type="caution">
    <text evidence="1">The sequence shown here is derived from an EMBL/GenBank/DDBJ whole genome shotgun (WGS) entry which is preliminary data.</text>
</comment>
<evidence type="ECO:0000313" key="2">
    <source>
        <dbReference type="Proteomes" id="UP000076603"/>
    </source>
</evidence>
<reference evidence="1 2" key="1">
    <citation type="submission" date="2016-04" db="EMBL/GenBank/DDBJ databases">
        <title>Genome sequence of Clostridium magnum DSM 2767.</title>
        <authorList>
            <person name="Poehlein A."/>
            <person name="Uhlig R."/>
            <person name="Fischer R."/>
            <person name="Bahl H."/>
            <person name="Daniel R."/>
        </authorList>
    </citation>
    <scope>NUCLEOTIDE SEQUENCE [LARGE SCALE GENOMIC DNA]</scope>
    <source>
        <strain evidence="1 2">DSM 2767</strain>
    </source>
</reference>
<gene>
    <name evidence="1" type="ORF">CLMAG_12510</name>
</gene>
<accession>A0A161X3V6</accession>
<sequence length="359" mass="41236">MNVLTKTTFFITFFIAILSFTACGSKEEKLPEVNNLPHYSQVTAIENKDSTADVFKIENNALYNIGNIEKIIDMVYSVKNSAYIYSVSVGSGQNLDSNKLVIVKDKKRKELKDFYSAVDLKINSLGDKIVFRTFSKDAKESAEGLKIYDINNKKYINMNSKVLVSGNLYQWIDENKIIYYGSIEGQKNSTKIYLYNFSSNKEEVYLDNMNGYCMYFTPIDKDILFLASQEDKFKLYYYDSKDKKSRVVAENIEEIYRSAVDVKNGHIFLFAEGSGGSIELYQFSTESLQLERITYDFPKQIDTLSGMGLDEEGNVYFSGMQNEDNKDKKDIFMYNNKERSINLISSHEGKYSVYSSDKS</sequence>
<dbReference type="Proteomes" id="UP000076603">
    <property type="component" value="Unassembled WGS sequence"/>
</dbReference>
<dbReference type="AlphaFoldDB" id="A0A161X3V6"/>
<dbReference type="PROSITE" id="PS51257">
    <property type="entry name" value="PROKAR_LIPOPROTEIN"/>
    <property type="match status" value="1"/>
</dbReference>
<dbReference type="PATRIC" id="fig|1121326.3.peg.1219"/>
<dbReference type="SUPFAM" id="SSF69304">
    <property type="entry name" value="Tricorn protease N-terminal domain"/>
    <property type="match status" value="1"/>
</dbReference>
<evidence type="ECO:0000313" key="1">
    <source>
        <dbReference type="EMBL" id="KZL94198.1"/>
    </source>
</evidence>
<dbReference type="STRING" id="1121326.CLMAG_12510"/>
<protein>
    <submittedName>
        <fullName evidence="1">Translocation protein TolB</fullName>
    </submittedName>
</protein>
<dbReference type="RefSeq" id="WP_066619366.1">
    <property type="nucleotide sequence ID" value="NZ_FQXL01000009.1"/>
</dbReference>
<dbReference type="PANTHER" id="PTHR36842:SF1">
    <property type="entry name" value="PROTEIN TOLB"/>
    <property type="match status" value="1"/>
</dbReference>
<dbReference type="PANTHER" id="PTHR36842">
    <property type="entry name" value="PROTEIN TOLB HOMOLOG"/>
    <property type="match status" value="1"/>
</dbReference>
<name>A0A161X3V6_9CLOT</name>